<evidence type="ECO:0000256" key="4">
    <source>
        <dbReference type="ARBA" id="ARBA00022553"/>
    </source>
</evidence>
<dbReference type="PROSITE" id="PS50109">
    <property type="entry name" value="HIS_KIN"/>
    <property type="match status" value="1"/>
</dbReference>
<gene>
    <name evidence="12" type="ORF">BO225_07110</name>
</gene>
<keyword evidence="7" id="KW-0902">Two-component regulatory system</keyword>
<dbReference type="Proteomes" id="UP000186705">
    <property type="component" value="Unassembled WGS sequence"/>
</dbReference>
<keyword evidence="9" id="KW-0812">Transmembrane</keyword>
<dbReference type="Pfam" id="PF00512">
    <property type="entry name" value="HisKA"/>
    <property type="match status" value="1"/>
</dbReference>
<dbReference type="SMART" id="SM00388">
    <property type="entry name" value="HisKA"/>
    <property type="match status" value="1"/>
</dbReference>
<dbReference type="SUPFAM" id="SSF55874">
    <property type="entry name" value="ATPase domain of HSP90 chaperone/DNA topoisomerase II/histidine kinase"/>
    <property type="match status" value="1"/>
</dbReference>
<feature type="transmembrane region" description="Helical" evidence="9">
    <location>
        <begin position="268"/>
        <end position="290"/>
    </location>
</feature>
<dbReference type="InterPro" id="IPR003661">
    <property type="entry name" value="HisK_dim/P_dom"/>
</dbReference>
<evidence type="ECO:0000256" key="9">
    <source>
        <dbReference type="SAM" id="Phobius"/>
    </source>
</evidence>
<feature type="modified residue" description="4-aspartylphosphate" evidence="8">
    <location>
        <position position="746"/>
    </location>
</feature>
<evidence type="ECO:0000256" key="5">
    <source>
        <dbReference type="ARBA" id="ARBA00022679"/>
    </source>
</evidence>
<dbReference type="Pfam" id="PF02518">
    <property type="entry name" value="HATPase_c"/>
    <property type="match status" value="1"/>
</dbReference>
<dbReference type="InterPro" id="IPR004358">
    <property type="entry name" value="Sig_transdc_His_kin-like_C"/>
</dbReference>
<dbReference type="OrthoDB" id="9803190at2"/>
<feature type="transmembrane region" description="Helical" evidence="9">
    <location>
        <begin position="12"/>
        <end position="34"/>
    </location>
</feature>
<keyword evidence="6" id="KW-0418">Kinase</keyword>
<dbReference type="STRING" id="1862672.BO225_07110"/>
<dbReference type="AlphaFoldDB" id="A0A1U7NM90"/>
<evidence type="ECO:0000259" key="11">
    <source>
        <dbReference type="PROSITE" id="PS50110"/>
    </source>
</evidence>
<dbReference type="SMART" id="SM00387">
    <property type="entry name" value="HATPase_c"/>
    <property type="match status" value="1"/>
</dbReference>
<feature type="domain" description="Response regulatory" evidence="11">
    <location>
        <begin position="559"/>
        <end position="674"/>
    </location>
</feature>
<dbReference type="InterPro" id="IPR011006">
    <property type="entry name" value="CheY-like_superfamily"/>
</dbReference>
<dbReference type="RefSeq" id="WP_076341579.1">
    <property type="nucleotide sequence ID" value="NZ_JBGNFS010000002.1"/>
</dbReference>
<protein>
    <recommendedName>
        <fullName evidence="3">histidine kinase</fullName>
        <ecNumber evidence="3">2.7.13.3</ecNumber>
    </recommendedName>
</protein>
<dbReference type="InterPro" id="IPR005467">
    <property type="entry name" value="His_kinase_dom"/>
</dbReference>
<evidence type="ECO:0000256" key="1">
    <source>
        <dbReference type="ARBA" id="ARBA00000085"/>
    </source>
</evidence>
<evidence type="ECO:0000256" key="7">
    <source>
        <dbReference type="ARBA" id="ARBA00023012"/>
    </source>
</evidence>
<dbReference type="FunFam" id="3.30.565.10:FF:000006">
    <property type="entry name" value="Sensor histidine kinase WalK"/>
    <property type="match status" value="1"/>
</dbReference>
<comment type="subcellular location">
    <subcellularLocation>
        <location evidence="2">Membrane</location>
    </subcellularLocation>
</comment>
<evidence type="ECO:0000256" key="3">
    <source>
        <dbReference type="ARBA" id="ARBA00012438"/>
    </source>
</evidence>
<dbReference type="InterPro" id="IPR003594">
    <property type="entry name" value="HATPase_dom"/>
</dbReference>
<dbReference type="PROSITE" id="PS50110">
    <property type="entry name" value="RESPONSE_REGULATORY"/>
    <property type="match status" value="2"/>
</dbReference>
<reference evidence="12 13" key="1">
    <citation type="submission" date="2016-11" db="EMBL/GenBank/DDBJ databases">
        <title>Description of two novel members of the family Erysipelotrichaceae: Ileibacterium lipovorans gen. nov., sp. nov. and Dubosiella newyorkensis, gen. nov., sp. nov.</title>
        <authorList>
            <person name="Cox L.M."/>
            <person name="Sohn J."/>
            <person name="Tyrrell K.L."/>
            <person name="Citron D.M."/>
            <person name="Lawson P.A."/>
            <person name="Patel N.B."/>
            <person name="Iizumi T."/>
            <person name="Perez-Perez G.I."/>
            <person name="Goldstein E.J."/>
            <person name="Blaser M.J."/>
        </authorList>
    </citation>
    <scope>NUCLEOTIDE SEQUENCE [LARGE SCALE GENOMIC DNA]</scope>
    <source>
        <strain evidence="12 13">NYU-BL-A4</strain>
    </source>
</reference>
<keyword evidence="13" id="KW-1185">Reference proteome</keyword>
<accession>A0A1U7NM90</accession>
<dbReference type="PRINTS" id="PR00344">
    <property type="entry name" value="BCTRLSENSOR"/>
</dbReference>
<dbReference type="CDD" id="cd00082">
    <property type="entry name" value="HisKA"/>
    <property type="match status" value="1"/>
</dbReference>
<feature type="domain" description="Response regulatory" evidence="11">
    <location>
        <begin position="694"/>
        <end position="814"/>
    </location>
</feature>
<proteinExistence type="predicted"/>
<organism evidence="12 13">
    <name type="scientific">Dubosiella newyorkensis</name>
    <dbReference type="NCBI Taxonomy" id="1862672"/>
    <lineage>
        <taxon>Bacteria</taxon>
        <taxon>Bacillati</taxon>
        <taxon>Bacillota</taxon>
        <taxon>Erysipelotrichia</taxon>
        <taxon>Erysipelotrichales</taxon>
        <taxon>Erysipelotrichaceae</taxon>
        <taxon>Dubosiella</taxon>
    </lineage>
</organism>
<dbReference type="EC" id="2.7.13.3" evidence="3"/>
<dbReference type="PANTHER" id="PTHR43047:SF72">
    <property type="entry name" value="OSMOSENSING HISTIDINE PROTEIN KINASE SLN1"/>
    <property type="match status" value="1"/>
</dbReference>
<evidence type="ECO:0000256" key="8">
    <source>
        <dbReference type="PROSITE-ProRule" id="PRU00169"/>
    </source>
</evidence>
<feature type="domain" description="Histidine kinase" evidence="10">
    <location>
        <begin position="320"/>
        <end position="545"/>
    </location>
</feature>
<evidence type="ECO:0000256" key="2">
    <source>
        <dbReference type="ARBA" id="ARBA00004370"/>
    </source>
</evidence>
<dbReference type="GO" id="GO:0005886">
    <property type="term" value="C:plasma membrane"/>
    <property type="evidence" value="ECO:0007669"/>
    <property type="project" value="TreeGrafter"/>
</dbReference>
<dbReference type="Pfam" id="PF00072">
    <property type="entry name" value="Response_reg"/>
    <property type="match status" value="2"/>
</dbReference>
<keyword evidence="9" id="KW-1133">Transmembrane helix</keyword>
<keyword evidence="4 8" id="KW-0597">Phosphoprotein</keyword>
<dbReference type="SUPFAM" id="SSF47384">
    <property type="entry name" value="Homodimeric domain of signal transducing histidine kinase"/>
    <property type="match status" value="1"/>
</dbReference>
<comment type="caution">
    <text evidence="12">The sequence shown here is derived from an EMBL/GenBank/DDBJ whole genome shotgun (WGS) entry which is preliminary data.</text>
</comment>
<evidence type="ECO:0000313" key="13">
    <source>
        <dbReference type="Proteomes" id="UP000186705"/>
    </source>
</evidence>
<dbReference type="CDD" id="cd17546">
    <property type="entry name" value="REC_hyHK_CKI1_RcsC-like"/>
    <property type="match status" value="2"/>
</dbReference>
<dbReference type="GeneID" id="78275710"/>
<comment type="catalytic activity">
    <reaction evidence="1">
        <text>ATP + protein L-histidine = ADP + protein N-phospho-L-histidine.</text>
        <dbReference type="EC" id="2.7.13.3"/>
    </reaction>
</comment>
<evidence type="ECO:0000313" key="12">
    <source>
        <dbReference type="EMBL" id="OLU46242.1"/>
    </source>
</evidence>
<dbReference type="PANTHER" id="PTHR43047">
    <property type="entry name" value="TWO-COMPONENT HISTIDINE PROTEIN KINASE"/>
    <property type="match status" value="1"/>
</dbReference>
<dbReference type="GO" id="GO:0009927">
    <property type="term" value="F:histidine phosphotransfer kinase activity"/>
    <property type="evidence" value="ECO:0007669"/>
    <property type="project" value="TreeGrafter"/>
</dbReference>
<feature type="modified residue" description="4-aspartylphosphate" evidence="8">
    <location>
        <position position="608"/>
    </location>
</feature>
<evidence type="ECO:0000259" key="10">
    <source>
        <dbReference type="PROSITE" id="PS50109"/>
    </source>
</evidence>
<evidence type="ECO:0000256" key="6">
    <source>
        <dbReference type="ARBA" id="ARBA00022777"/>
    </source>
</evidence>
<keyword evidence="9" id="KW-0472">Membrane</keyword>
<dbReference type="SUPFAM" id="SSF52172">
    <property type="entry name" value="CheY-like"/>
    <property type="match status" value="2"/>
</dbReference>
<dbReference type="EMBL" id="MPKA01000067">
    <property type="protein sequence ID" value="OLU46242.1"/>
    <property type="molecule type" value="Genomic_DNA"/>
</dbReference>
<sequence length="820" mass="91706">MNEQKNFSLKPMLLCFIGFIVLSVAIMTGLIYVLQHDSVKTITEIGNIYMEGISDKNVQHFETIVETRLDQLAEIGLNEDQADMIESAKTKGMSSLAIYDSQGNVDLLYGDPSELNSKASFLKGIQDGEIVVRTGTSQNGRVIAFGIPYRGKALVGEIPATDLAARLFKPEEKSPVASLIIANDGSYVIRDSDDGFNGSYFDRWKSEDVKGLQQAMEKNETYSNVWTEHGERIRIYATPLPYTKSYLITTMPFGVINDLINGLNMKTIFWIGLGSVLIFGVLLIGFYQYYRFSKRQIEQLRILNDKLMVASNAKSEFLSKMSHDIRTPMNGIMGMTTIALAHEEDRDRVKHCLLKIMQSSKHLLSLINDVLDMSKIESGKLTLQYEVLSLKELVGDIVAIAQPQVLAKHQDFDVLLSNVEYENVYGDSVRMSQIFMNLLSNAIKFTPEGGRITVSLREEALEDKPEFIRLHMVVEDTGIGMSKEFIAKIYDSFTRERSQVVDHTEGSGLGMAITKHIIDAMGGQILIESEIGSGSQFHVILDLKKASAQGTVVSLPPLNLMVIDDDPLFLETVSESLEQMGISLESYIDVNKALNKLKEKHYDVVLLDWKMPSCDGIELAKRIRAQVAEPIPIILISAYDFSEIQSQAKEAGIDGFIQKPLFPSSLYEGIQPFFTLEEKEVEKKEENSSLAGKRILIAEDNELNYEIAHDLLEERGLLLERAKDGKEALDLFESSSVGYYDAILMDIRMPNMDGYEAAKRIRHSKRADADVLILAMTADAFNEDATRAKEAGMNAHIPKPIDIALVMQMLRKYLSAPSIS</sequence>
<dbReference type="Gene3D" id="3.30.565.10">
    <property type="entry name" value="Histidine kinase-like ATPase, C-terminal domain"/>
    <property type="match status" value="1"/>
</dbReference>
<dbReference type="InterPro" id="IPR001789">
    <property type="entry name" value="Sig_transdc_resp-reg_receiver"/>
</dbReference>
<dbReference type="Gene3D" id="3.40.50.2300">
    <property type="match status" value="2"/>
</dbReference>
<dbReference type="InterPro" id="IPR036097">
    <property type="entry name" value="HisK_dim/P_sf"/>
</dbReference>
<dbReference type="GO" id="GO:0000155">
    <property type="term" value="F:phosphorelay sensor kinase activity"/>
    <property type="evidence" value="ECO:0007669"/>
    <property type="project" value="InterPro"/>
</dbReference>
<name>A0A1U7NM90_9FIRM</name>
<keyword evidence="5" id="KW-0808">Transferase</keyword>
<dbReference type="SMART" id="SM00448">
    <property type="entry name" value="REC"/>
    <property type="match status" value="2"/>
</dbReference>
<dbReference type="InterPro" id="IPR036890">
    <property type="entry name" value="HATPase_C_sf"/>
</dbReference>
<dbReference type="Gene3D" id="1.10.287.130">
    <property type="match status" value="1"/>
</dbReference>